<keyword evidence="2 7" id="KW-0732">Signal</keyword>
<dbReference type="Gene3D" id="3.20.20.80">
    <property type="entry name" value="Glycosidases"/>
    <property type="match status" value="1"/>
</dbReference>
<dbReference type="GO" id="GO:0008061">
    <property type="term" value="F:chitin binding"/>
    <property type="evidence" value="ECO:0007669"/>
    <property type="project" value="InterPro"/>
</dbReference>
<dbReference type="Pfam" id="PF00704">
    <property type="entry name" value="Glyco_hydro_18"/>
    <property type="match status" value="1"/>
</dbReference>
<dbReference type="InterPro" id="IPR001223">
    <property type="entry name" value="Glyco_hydro18_cat"/>
</dbReference>
<dbReference type="SUPFAM" id="SSF54556">
    <property type="entry name" value="Chitinase insertion domain"/>
    <property type="match status" value="1"/>
</dbReference>
<keyword evidence="10" id="KW-1185">Reference proteome</keyword>
<dbReference type="InterPro" id="IPR029070">
    <property type="entry name" value="Chitinase_insertion_sf"/>
</dbReference>
<reference evidence="9" key="1">
    <citation type="submission" date="2022-08" db="EMBL/GenBank/DDBJ databases">
        <authorList>
            <person name="Gutierrez-Valencia J."/>
        </authorList>
    </citation>
    <scope>NUCLEOTIDE SEQUENCE</scope>
</reference>
<dbReference type="AlphaFoldDB" id="A0AAV0IFC4"/>
<dbReference type="SMART" id="SM00636">
    <property type="entry name" value="Glyco_18"/>
    <property type="match status" value="1"/>
</dbReference>
<dbReference type="CDD" id="cd02879">
    <property type="entry name" value="GH18_plant_chitinase_class_V"/>
    <property type="match status" value="1"/>
</dbReference>
<dbReference type="GO" id="GO:0006032">
    <property type="term" value="P:chitin catabolic process"/>
    <property type="evidence" value="ECO:0007669"/>
    <property type="project" value="TreeGrafter"/>
</dbReference>
<dbReference type="FunFam" id="3.10.50.10:FF:000003">
    <property type="entry name" value="Class V chitinase CHIT5b"/>
    <property type="match status" value="1"/>
</dbReference>
<evidence type="ECO:0000256" key="4">
    <source>
        <dbReference type="ARBA" id="ARBA00023180"/>
    </source>
</evidence>
<dbReference type="GO" id="GO:0004568">
    <property type="term" value="F:chitinase activity"/>
    <property type="evidence" value="ECO:0007669"/>
    <property type="project" value="TreeGrafter"/>
</dbReference>
<evidence type="ECO:0000256" key="5">
    <source>
        <dbReference type="ARBA" id="ARBA00023295"/>
    </source>
</evidence>
<dbReference type="InterPro" id="IPR050314">
    <property type="entry name" value="Glycosyl_Hydrlase_18"/>
</dbReference>
<keyword evidence="3 6" id="KW-0378">Hydrolase</keyword>
<evidence type="ECO:0000256" key="6">
    <source>
        <dbReference type="RuleBase" id="RU000489"/>
    </source>
</evidence>
<dbReference type="PANTHER" id="PTHR11177">
    <property type="entry name" value="CHITINASE"/>
    <property type="match status" value="1"/>
</dbReference>
<evidence type="ECO:0000256" key="2">
    <source>
        <dbReference type="ARBA" id="ARBA00022729"/>
    </source>
</evidence>
<name>A0AAV0IFC4_9ROSI</name>
<keyword evidence="4" id="KW-0325">Glycoprotein</keyword>
<evidence type="ECO:0000259" key="8">
    <source>
        <dbReference type="PROSITE" id="PS51910"/>
    </source>
</evidence>
<dbReference type="PANTHER" id="PTHR11177:SF396">
    <property type="entry name" value="NOD FACTOR HYDROLASE PROTEIN 1"/>
    <property type="match status" value="1"/>
</dbReference>
<organism evidence="9 10">
    <name type="scientific">Linum tenue</name>
    <dbReference type="NCBI Taxonomy" id="586396"/>
    <lineage>
        <taxon>Eukaryota</taxon>
        <taxon>Viridiplantae</taxon>
        <taxon>Streptophyta</taxon>
        <taxon>Embryophyta</taxon>
        <taxon>Tracheophyta</taxon>
        <taxon>Spermatophyta</taxon>
        <taxon>Magnoliopsida</taxon>
        <taxon>eudicotyledons</taxon>
        <taxon>Gunneridae</taxon>
        <taxon>Pentapetalae</taxon>
        <taxon>rosids</taxon>
        <taxon>fabids</taxon>
        <taxon>Malpighiales</taxon>
        <taxon>Linaceae</taxon>
        <taxon>Linum</taxon>
    </lineage>
</organism>
<accession>A0AAV0IFC4</accession>
<dbReference type="PROSITE" id="PS01095">
    <property type="entry name" value="GH18_1"/>
    <property type="match status" value="1"/>
</dbReference>
<evidence type="ECO:0000313" key="9">
    <source>
        <dbReference type="EMBL" id="CAI0395000.1"/>
    </source>
</evidence>
<proteinExistence type="inferred from homology"/>
<dbReference type="GO" id="GO:0005975">
    <property type="term" value="P:carbohydrate metabolic process"/>
    <property type="evidence" value="ECO:0007669"/>
    <property type="project" value="InterPro"/>
</dbReference>
<dbReference type="PROSITE" id="PS51910">
    <property type="entry name" value="GH18_2"/>
    <property type="match status" value="1"/>
</dbReference>
<protein>
    <recommendedName>
        <fullName evidence="8">GH18 domain-containing protein</fullName>
    </recommendedName>
</protein>
<keyword evidence="5 6" id="KW-0326">Glycosidase</keyword>
<feature type="chain" id="PRO_5043942340" description="GH18 domain-containing protein" evidence="7">
    <location>
        <begin position="18"/>
        <end position="394"/>
    </location>
</feature>
<dbReference type="InterPro" id="IPR011583">
    <property type="entry name" value="Chitinase_II/V-like_cat"/>
</dbReference>
<dbReference type="GO" id="GO:0005576">
    <property type="term" value="C:extracellular region"/>
    <property type="evidence" value="ECO:0007669"/>
    <property type="project" value="TreeGrafter"/>
</dbReference>
<evidence type="ECO:0000256" key="1">
    <source>
        <dbReference type="ARBA" id="ARBA00008682"/>
    </source>
</evidence>
<dbReference type="Proteomes" id="UP001154282">
    <property type="component" value="Unassembled WGS sequence"/>
</dbReference>
<dbReference type="Gene3D" id="3.10.50.10">
    <property type="match status" value="1"/>
</dbReference>
<evidence type="ECO:0000256" key="7">
    <source>
        <dbReference type="SAM" id="SignalP"/>
    </source>
</evidence>
<dbReference type="SUPFAM" id="SSF51445">
    <property type="entry name" value="(Trans)glycosidases"/>
    <property type="match status" value="1"/>
</dbReference>
<dbReference type="InterPro" id="IPR001579">
    <property type="entry name" value="Glyco_hydro_18_chit_AS"/>
</dbReference>
<comment type="similarity">
    <text evidence="1">Belongs to the glycosyl hydrolase 18 family. Chitinase class V subfamily.</text>
</comment>
<evidence type="ECO:0000313" key="10">
    <source>
        <dbReference type="Proteomes" id="UP001154282"/>
    </source>
</evidence>
<dbReference type="EMBL" id="CAMGYJ010000003">
    <property type="protein sequence ID" value="CAI0395000.1"/>
    <property type="molecule type" value="Genomic_DNA"/>
</dbReference>
<sequence length="394" mass="44180">MATFLLLLPLLASLAAAAGGQGHSPSPIKAAYYPSWASETFPPAAIDTTLFTHVYYAFLLPNNLTFLIQPSSDTSSLLRNFTATLRRASPPPKTLLSFGGGAVADPTLFPRMVSRQDYRQAFIRSAIEVGRAHDFDGLDLDWEFPKTETEMKHLAQLLREWRREIRIEARETGRAPLLLTAAVYFNPEFNWDPVYRKYPVRSVARHLDWASPMCFDYRGAWDTSATGAHALLYDPNSNISTSYGLRSWIQAGVPSHKLVMGLPLYGRTWQLKDPNVTWIGAPAVATGPGDLGVLNFKELEDFNAKNGATVVYDHTTVSTYSYVGSSWIGYDDAKSISTKIGFAKDHGLRGYFFWALSFDSEWKISKQGEFGFHLINLPKTRKVTISFVFFYFLL</sequence>
<comment type="caution">
    <text evidence="9">The sequence shown here is derived from an EMBL/GenBank/DDBJ whole genome shotgun (WGS) entry which is preliminary data.</text>
</comment>
<gene>
    <name evidence="9" type="ORF">LITE_LOCUS8554</name>
</gene>
<dbReference type="InterPro" id="IPR017853">
    <property type="entry name" value="GH"/>
</dbReference>
<feature type="signal peptide" evidence="7">
    <location>
        <begin position="1"/>
        <end position="17"/>
    </location>
</feature>
<feature type="domain" description="GH18" evidence="8">
    <location>
        <begin position="27"/>
        <end position="372"/>
    </location>
</feature>
<evidence type="ECO:0000256" key="3">
    <source>
        <dbReference type="ARBA" id="ARBA00022801"/>
    </source>
</evidence>